<keyword evidence="3" id="KW-0732">Signal</keyword>
<feature type="disulfide bond" evidence="2">
    <location>
        <begin position="103"/>
        <end position="108"/>
    </location>
</feature>
<keyword evidence="2" id="KW-1015">Disulfide bond</keyword>
<dbReference type="OrthoDB" id="157622at2759"/>
<dbReference type="AlphaFoldDB" id="A0A830HJD7"/>
<proteinExistence type="predicted"/>
<dbReference type="GO" id="GO:0019566">
    <property type="term" value="P:arabinose metabolic process"/>
    <property type="evidence" value="ECO:0007669"/>
    <property type="project" value="InterPro"/>
</dbReference>
<dbReference type="EMBL" id="BNJQ01000015">
    <property type="protein sequence ID" value="GHP06988.1"/>
    <property type="molecule type" value="Genomic_DNA"/>
</dbReference>
<dbReference type="PANTHER" id="PTHR39447">
    <property type="entry name" value="ALPHA-L-ARABINOFURANOSIDASE B"/>
    <property type="match status" value="1"/>
</dbReference>
<dbReference type="InterPro" id="IPR013320">
    <property type="entry name" value="ConA-like_dom_sf"/>
</dbReference>
<name>A0A830HJD7_9CHLO</name>
<feature type="active site" description="Nucleophile" evidence="1">
    <location>
        <position position="241"/>
    </location>
</feature>
<feature type="signal peptide" evidence="3">
    <location>
        <begin position="1"/>
        <end position="26"/>
    </location>
</feature>
<evidence type="ECO:0000313" key="6">
    <source>
        <dbReference type="Proteomes" id="UP000660262"/>
    </source>
</evidence>
<feature type="domain" description="Alpha-L-arabinofuranosidase B catalytic" evidence="4">
    <location>
        <begin position="42"/>
        <end position="355"/>
    </location>
</feature>
<evidence type="ECO:0000313" key="5">
    <source>
        <dbReference type="EMBL" id="GHP06988.1"/>
    </source>
</evidence>
<dbReference type="InterPro" id="IPR038964">
    <property type="entry name" value="ABFB"/>
</dbReference>
<dbReference type="GO" id="GO:0046556">
    <property type="term" value="F:alpha-L-arabinofuranosidase activity"/>
    <property type="evidence" value="ECO:0007669"/>
    <property type="project" value="InterPro"/>
</dbReference>
<accession>A0A830HJD7</accession>
<feature type="chain" id="PRO_5032898772" description="Alpha-L-arabinofuranosidase B catalytic domain-containing protein" evidence="3">
    <location>
        <begin position="27"/>
        <end position="369"/>
    </location>
</feature>
<feature type="disulfide bond" evidence="2">
    <location>
        <begin position="43"/>
        <end position="53"/>
    </location>
</feature>
<dbReference type="Gene3D" id="2.60.120.200">
    <property type="match status" value="1"/>
</dbReference>
<sequence length="369" mass="39067">MPSGRDVAARLLVCLLLAQRPSLAPAARHVETRAAKSTLKLPCDIYAAAKTPCVAAHAITRALYANYGGPLYVLKRTSDGALHAITPVEPGGPANAKDHDNFCAGSFCNIHRIVDQSGRGNHLDTAPGGGSVPTADRAVDASRESLVVYGGSKVYAAYFEGGMGYRNDNTSGVAVGDEPESMYMVTSGDHFNNGCCFDYGNAETDNNDDGAGTMEAIYWGNVNIWGSGEGVKGPWVMGDLENGLFAGNHTRQQPGNKPLAGLRFVAAMVKGRSGNHWAIKGGDATRAGALQYMFEGPRPPGYEVMKKQGAILLGIGGDNSNWSVGTFYEGAMTSSYASDATEERVFQSIVEAKYQIAPTTSRRRANSVV</sequence>
<evidence type="ECO:0000256" key="3">
    <source>
        <dbReference type="SAM" id="SignalP"/>
    </source>
</evidence>
<dbReference type="Pfam" id="PF09206">
    <property type="entry name" value="ArabFuran-catal"/>
    <property type="match status" value="1"/>
</dbReference>
<feature type="active site" description="Proton donor" evidence="1">
    <location>
        <position position="318"/>
    </location>
</feature>
<dbReference type="PANTHER" id="PTHR39447:SF2">
    <property type="entry name" value="ALPHA-L-ARABINOFURANOSIDASE B"/>
    <property type="match status" value="1"/>
</dbReference>
<organism evidence="5 6">
    <name type="scientific">Pycnococcus provasolii</name>
    <dbReference type="NCBI Taxonomy" id="41880"/>
    <lineage>
        <taxon>Eukaryota</taxon>
        <taxon>Viridiplantae</taxon>
        <taxon>Chlorophyta</taxon>
        <taxon>Pseudoscourfieldiophyceae</taxon>
        <taxon>Pseudoscourfieldiales</taxon>
        <taxon>Pycnococcaceae</taxon>
        <taxon>Pycnococcus</taxon>
    </lineage>
</organism>
<dbReference type="SUPFAM" id="SSF49899">
    <property type="entry name" value="Concanavalin A-like lectins/glucanases"/>
    <property type="match status" value="1"/>
</dbReference>
<gene>
    <name evidence="5" type="ORF">PPROV_000573100</name>
</gene>
<comment type="caution">
    <text evidence="5">The sequence shown here is derived from an EMBL/GenBank/DDBJ whole genome shotgun (WGS) entry which is preliminary data.</text>
</comment>
<reference evidence="5" key="1">
    <citation type="submission" date="2020-10" db="EMBL/GenBank/DDBJ databases">
        <title>Unveiling of a novel bifunctional photoreceptor, Dualchrome1, isolated from a cosmopolitan green alga.</title>
        <authorList>
            <person name="Suzuki S."/>
            <person name="Kawachi M."/>
        </authorList>
    </citation>
    <scope>NUCLEOTIDE SEQUENCE</scope>
    <source>
        <strain evidence="5">NIES 2893</strain>
    </source>
</reference>
<feature type="disulfide bond" evidence="2">
    <location>
        <begin position="195"/>
        <end position="196"/>
    </location>
</feature>
<evidence type="ECO:0000259" key="4">
    <source>
        <dbReference type="Pfam" id="PF09206"/>
    </source>
</evidence>
<evidence type="ECO:0000256" key="2">
    <source>
        <dbReference type="PIRSR" id="PIRSR638964-3"/>
    </source>
</evidence>
<evidence type="ECO:0000256" key="1">
    <source>
        <dbReference type="PIRSR" id="PIRSR638964-1"/>
    </source>
</evidence>
<dbReference type="GO" id="GO:0045490">
    <property type="term" value="P:pectin catabolic process"/>
    <property type="evidence" value="ECO:0007669"/>
    <property type="project" value="TreeGrafter"/>
</dbReference>
<protein>
    <recommendedName>
        <fullName evidence="4">Alpha-L-arabinofuranosidase B catalytic domain-containing protein</fullName>
    </recommendedName>
</protein>
<keyword evidence="6" id="KW-1185">Reference proteome</keyword>
<dbReference type="InterPro" id="IPR015289">
    <property type="entry name" value="A-L-arabinofuranosidase_B_cat"/>
</dbReference>
<dbReference type="GO" id="GO:0031221">
    <property type="term" value="P:arabinan metabolic process"/>
    <property type="evidence" value="ECO:0007669"/>
    <property type="project" value="InterPro"/>
</dbReference>
<dbReference type="Proteomes" id="UP000660262">
    <property type="component" value="Unassembled WGS sequence"/>
</dbReference>